<feature type="domain" description="Thioredoxin" evidence="8">
    <location>
        <begin position="1"/>
        <end position="107"/>
    </location>
</feature>
<evidence type="ECO:0000259" key="8">
    <source>
        <dbReference type="PROSITE" id="PS51352"/>
    </source>
</evidence>
<proteinExistence type="inferred from homology"/>
<comment type="caution">
    <text evidence="9">The sequence shown here is derived from an EMBL/GenBank/DDBJ whole genome shotgun (WGS) entry which is preliminary data.</text>
</comment>
<dbReference type="PROSITE" id="PS51352">
    <property type="entry name" value="THIOREDOXIN_2"/>
    <property type="match status" value="1"/>
</dbReference>
<dbReference type="InterPro" id="IPR013766">
    <property type="entry name" value="Thioredoxin_domain"/>
</dbReference>
<dbReference type="PANTHER" id="PTHR45663:SF11">
    <property type="entry name" value="GEO12009P1"/>
    <property type="match status" value="1"/>
</dbReference>
<dbReference type="RefSeq" id="WP_340270735.1">
    <property type="nucleotide sequence ID" value="NZ_JBBEOG010000007.1"/>
</dbReference>
<keyword evidence="10" id="KW-1185">Reference proteome</keyword>
<dbReference type="InterPro" id="IPR017937">
    <property type="entry name" value="Thioredoxin_CS"/>
</dbReference>
<dbReference type="InterPro" id="IPR005746">
    <property type="entry name" value="Thioredoxin"/>
</dbReference>
<dbReference type="PRINTS" id="PR00421">
    <property type="entry name" value="THIOREDOXIN"/>
</dbReference>
<dbReference type="PANTHER" id="PTHR45663">
    <property type="entry name" value="GEO12009P1"/>
    <property type="match status" value="1"/>
</dbReference>
<evidence type="ECO:0000256" key="7">
    <source>
        <dbReference type="PIRNR" id="PIRNR000077"/>
    </source>
</evidence>
<evidence type="ECO:0000256" key="1">
    <source>
        <dbReference type="ARBA" id="ARBA00008987"/>
    </source>
</evidence>
<dbReference type="EMBL" id="JBHSLD010000009">
    <property type="protein sequence ID" value="MFC5381269.1"/>
    <property type="molecule type" value="Genomic_DNA"/>
</dbReference>
<evidence type="ECO:0000256" key="5">
    <source>
        <dbReference type="ARBA" id="ARBA00023284"/>
    </source>
</evidence>
<dbReference type="Proteomes" id="UP001596122">
    <property type="component" value="Unassembled WGS sequence"/>
</dbReference>
<dbReference type="Gene3D" id="3.40.30.10">
    <property type="entry name" value="Glutaredoxin"/>
    <property type="match status" value="1"/>
</dbReference>
<dbReference type="NCBIfam" id="TIGR01068">
    <property type="entry name" value="thioredoxin"/>
    <property type="match status" value="1"/>
</dbReference>
<keyword evidence="5" id="KW-0676">Redox-active center</keyword>
<dbReference type="CDD" id="cd02947">
    <property type="entry name" value="TRX_family"/>
    <property type="match status" value="1"/>
</dbReference>
<evidence type="ECO:0000256" key="4">
    <source>
        <dbReference type="ARBA" id="ARBA00023157"/>
    </source>
</evidence>
<evidence type="ECO:0000256" key="6">
    <source>
        <dbReference type="NCBIfam" id="TIGR01068"/>
    </source>
</evidence>
<evidence type="ECO:0000256" key="2">
    <source>
        <dbReference type="ARBA" id="ARBA00022448"/>
    </source>
</evidence>
<dbReference type="PIRSF" id="PIRSF000077">
    <property type="entry name" value="Thioredoxin"/>
    <property type="match status" value="1"/>
</dbReference>
<reference evidence="10" key="1">
    <citation type="journal article" date="2019" name="Int. J. Syst. Evol. Microbiol.">
        <title>The Global Catalogue of Microorganisms (GCM) 10K type strain sequencing project: providing services to taxonomists for standard genome sequencing and annotation.</title>
        <authorList>
            <consortium name="The Broad Institute Genomics Platform"/>
            <consortium name="The Broad Institute Genome Sequencing Center for Infectious Disease"/>
            <person name="Wu L."/>
            <person name="Ma J."/>
        </authorList>
    </citation>
    <scope>NUCLEOTIDE SEQUENCE [LARGE SCALE GENOMIC DNA]</scope>
    <source>
        <strain evidence="10">CCUG 43114</strain>
    </source>
</reference>
<keyword evidence="3" id="KW-0249">Electron transport</keyword>
<comment type="similarity">
    <text evidence="1 7">Belongs to the thioredoxin family.</text>
</comment>
<dbReference type="PROSITE" id="PS00194">
    <property type="entry name" value="THIOREDOXIN_1"/>
    <property type="match status" value="1"/>
</dbReference>
<dbReference type="Pfam" id="PF00085">
    <property type="entry name" value="Thioredoxin"/>
    <property type="match status" value="1"/>
</dbReference>
<keyword evidence="2" id="KW-0813">Transport</keyword>
<dbReference type="InterPro" id="IPR036249">
    <property type="entry name" value="Thioredoxin-like_sf"/>
</dbReference>
<keyword evidence="4" id="KW-1015">Disulfide bond</keyword>
<evidence type="ECO:0000256" key="3">
    <source>
        <dbReference type="ARBA" id="ARBA00022982"/>
    </source>
</evidence>
<evidence type="ECO:0000313" key="10">
    <source>
        <dbReference type="Proteomes" id="UP001596122"/>
    </source>
</evidence>
<dbReference type="SUPFAM" id="SSF52833">
    <property type="entry name" value="Thioredoxin-like"/>
    <property type="match status" value="1"/>
</dbReference>
<gene>
    <name evidence="9" type="primary">trxA</name>
    <name evidence="9" type="ORF">ACFPJ6_10745</name>
</gene>
<name>A0ABW0GNM0_9MICO</name>
<organism evidence="9 10">
    <name type="scientific">Aquipuribacter nitratireducens</name>
    <dbReference type="NCBI Taxonomy" id="650104"/>
    <lineage>
        <taxon>Bacteria</taxon>
        <taxon>Bacillati</taxon>
        <taxon>Actinomycetota</taxon>
        <taxon>Actinomycetes</taxon>
        <taxon>Micrococcales</taxon>
        <taxon>Intrasporangiaceae</taxon>
        <taxon>Aquipuribacter</taxon>
    </lineage>
</organism>
<accession>A0ABW0GNM0</accession>
<protein>
    <recommendedName>
        <fullName evidence="6 7">Thioredoxin</fullName>
    </recommendedName>
</protein>
<evidence type="ECO:0000313" key="9">
    <source>
        <dbReference type="EMBL" id="MFC5381269.1"/>
    </source>
</evidence>
<sequence length="107" mass="11848">MATRATTDADFDKDVLQSDKPVLVDFWATWCGPCRQVAPILEELSEEYGDKIDVVKVDTDQNPRTAAAYGVVSIPTLNVYKNGELVKSLVGAHPKPRLVKELEEFLA</sequence>